<dbReference type="InterPro" id="IPR058532">
    <property type="entry name" value="YjbR/MT2646/Rv2570-like"/>
</dbReference>
<proteinExistence type="predicted"/>
<dbReference type="OrthoDB" id="9789813at2"/>
<dbReference type="SUPFAM" id="SSF142906">
    <property type="entry name" value="YjbR-like"/>
    <property type="match status" value="1"/>
</dbReference>
<dbReference type="InterPro" id="IPR038056">
    <property type="entry name" value="YjbR-like_sf"/>
</dbReference>
<keyword evidence="2" id="KW-1185">Reference proteome</keyword>
<dbReference type="PANTHER" id="PTHR35145:SF1">
    <property type="entry name" value="CYTOPLASMIC PROTEIN"/>
    <property type="match status" value="1"/>
</dbReference>
<name>A0A8E1URE1_9BACT</name>
<dbReference type="Gene3D" id="3.90.1150.30">
    <property type="match status" value="1"/>
</dbReference>
<comment type="caution">
    <text evidence="1">The sequence shown here is derived from an EMBL/GenBank/DDBJ whole genome shotgun (WGS) entry which is preliminary data.</text>
</comment>
<dbReference type="RefSeq" id="WP_053398665.1">
    <property type="nucleotide sequence ID" value="NZ_DBGCYH010000024.1"/>
</dbReference>
<protein>
    <submittedName>
        <fullName evidence="1">Cytoplasmic protein</fullName>
    </submittedName>
</protein>
<dbReference type="AlphaFoldDB" id="A0A8E1URE1"/>
<dbReference type="Proteomes" id="UP000036951">
    <property type="component" value="Unassembled WGS sequence"/>
</dbReference>
<gene>
    <name evidence="1" type="ORF">ACU52_09850</name>
</gene>
<evidence type="ECO:0000313" key="2">
    <source>
        <dbReference type="Proteomes" id="UP000036951"/>
    </source>
</evidence>
<dbReference type="Pfam" id="PF04237">
    <property type="entry name" value="YjbR"/>
    <property type="match status" value="1"/>
</dbReference>
<organism evidence="1 2">
    <name type="scientific">Xylanibacter rarus</name>
    <dbReference type="NCBI Taxonomy" id="1676614"/>
    <lineage>
        <taxon>Bacteria</taxon>
        <taxon>Pseudomonadati</taxon>
        <taxon>Bacteroidota</taxon>
        <taxon>Bacteroidia</taxon>
        <taxon>Bacteroidales</taxon>
        <taxon>Prevotellaceae</taxon>
        <taxon>Xylanibacter</taxon>
    </lineage>
</organism>
<accession>A0A8E1URE1</accession>
<dbReference type="PANTHER" id="PTHR35145">
    <property type="entry name" value="CYTOPLASMIC PROTEIN-RELATED"/>
    <property type="match status" value="1"/>
</dbReference>
<sequence length="122" mass="14217">MNIEQFRDFCLTVKGVEECFPFGSDVLVYKIMGKMFTYCGLEPKDGCFIANMKCSTERSAELMERYDGIFFGRHSDRKYWITVALDSDVPDSLICELILHSVEEVVKKMPKKMQREYESLTE</sequence>
<dbReference type="InterPro" id="IPR007351">
    <property type="entry name" value="YjbR"/>
</dbReference>
<dbReference type="EMBL" id="LFQU01000018">
    <property type="protein sequence ID" value="KOO68137.1"/>
    <property type="molecule type" value="Genomic_DNA"/>
</dbReference>
<evidence type="ECO:0000313" key="1">
    <source>
        <dbReference type="EMBL" id="KOO68137.1"/>
    </source>
</evidence>
<reference evidence="1 2" key="1">
    <citation type="submission" date="2015-06" db="EMBL/GenBank/DDBJ databases">
        <title>Prevotella sp. 109, sp. nov., a novel member of the family Prevotellaceae isolated from human faeces.</title>
        <authorList>
            <person name="Shkoporov A.N."/>
            <person name="Chaplin A.V."/>
            <person name="Kafarskaia L.I."/>
            <person name="Efimov B.A."/>
        </authorList>
    </citation>
    <scope>NUCLEOTIDE SEQUENCE [LARGE SCALE GENOMIC DNA]</scope>
    <source>
        <strain evidence="1 2">109</strain>
    </source>
</reference>